<dbReference type="Pfam" id="PF00342">
    <property type="entry name" value="PGI"/>
    <property type="match status" value="1"/>
</dbReference>
<evidence type="ECO:0000256" key="7">
    <source>
        <dbReference type="HAMAP-Rule" id="MF_00473"/>
    </source>
</evidence>
<dbReference type="PANTHER" id="PTHR11469:SF1">
    <property type="entry name" value="GLUCOSE-6-PHOSPHATE ISOMERASE"/>
    <property type="match status" value="1"/>
</dbReference>
<dbReference type="GO" id="GO:0048029">
    <property type="term" value="F:monosaccharide binding"/>
    <property type="evidence" value="ECO:0007669"/>
    <property type="project" value="TreeGrafter"/>
</dbReference>
<accession>A0A285PKY1</accession>
<evidence type="ECO:0000256" key="4">
    <source>
        <dbReference type="ARBA" id="ARBA00023152"/>
    </source>
</evidence>
<dbReference type="InterPro" id="IPR023096">
    <property type="entry name" value="G6P_Isomerase_C"/>
</dbReference>
<dbReference type="EC" id="5.3.1.9" evidence="7"/>
<dbReference type="SUPFAM" id="SSF53697">
    <property type="entry name" value="SIS domain"/>
    <property type="match status" value="1"/>
</dbReference>
<keyword evidence="5 7" id="KW-0413">Isomerase</keyword>
<dbReference type="GO" id="GO:0005829">
    <property type="term" value="C:cytosol"/>
    <property type="evidence" value="ECO:0007669"/>
    <property type="project" value="TreeGrafter"/>
</dbReference>
<dbReference type="AlphaFoldDB" id="A0A285PKY1"/>
<keyword evidence="4 7" id="KW-0324">Glycolysis</keyword>
<dbReference type="Gene3D" id="1.10.1390.10">
    <property type="match status" value="1"/>
</dbReference>
<dbReference type="NCBIfam" id="NF001211">
    <property type="entry name" value="PRK00179.1"/>
    <property type="match status" value="1"/>
</dbReference>
<dbReference type="PROSITE" id="PS00174">
    <property type="entry name" value="P_GLUCOSE_ISOMERASE_2"/>
    <property type="match status" value="1"/>
</dbReference>
<dbReference type="UniPathway" id="UPA00138"/>
<dbReference type="GO" id="GO:0006096">
    <property type="term" value="P:glycolytic process"/>
    <property type="evidence" value="ECO:0007669"/>
    <property type="project" value="UniProtKB-UniRule"/>
</dbReference>
<proteinExistence type="inferred from homology"/>
<comment type="subcellular location">
    <subcellularLocation>
        <location evidence="7">Cytoplasm</location>
    </subcellularLocation>
</comment>
<dbReference type="InterPro" id="IPR046348">
    <property type="entry name" value="SIS_dom_sf"/>
</dbReference>
<dbReference type="CDD" id="cd05015">
    <property type="entry name" value="SIS_PGI_1"/>
    <property type="match status" value="1"/>
</dbReference>
<dbReference type="Gene3D" id="3.40.50.10490">
    <property type="entry name" value="Glucose-6-phosphate isomerase like protein, domain 1"/>
    <property type="match status" value="2"/>
</dbReference>
<comment type="pathway">
    <text evidence="1 7 8">Carbohydrate degradation; glycolysis; D-glyceraldehyde 3-phosphate and glycerone phosphate from D-glucose: step 2/4.</text>
</comment>
<evidence type="ECO:0000256" key="8">
    <source>
        <dbReference type="RuleBase" id="RU000612"/>
    </source>
</evidence>
<feature type="active site" evidence="7">
    <location>
        <position position="508"/>
    </location>
</feature>
<reference evidence="9 10" key="1">
    <citation type="submission" date="2017-09" db="EMBL/GenBank/DDBJ databases">
        <authorList>
            <person name="Ehlers B."/>
            <person name="Leendertz F.H."/>
        </authorList>
    </citation>
    <scope>NUCLEOTIDE SEQUENCE [LARGE SCALE GENOMIC DNA]</scope>
    <source>
        <strain evidence="9 10">DSM 18289</strain>
    </source>
</reference>
<protein>
    <recommendedName>
        <fullName evidence="7">Glucose-6-phosphate isomerase</fullName>
        <shortName evidence="7">GPI</shortName>
        <ecNumber evidence="7">5.3.1.9</ecNumber>
    </recommendedName>
    <alternativeName>
        <fullName evidence="7">Phosphoglucose isomerase</fullName>
        <shortName evidence="7">PGI</shortName>
    </alternativeName>
    <alternativeName>
        <fullName evidence="7">Phosphohexose isomerase</fullName>
        <shortName evidence="7">PHI</shortName>
    </alternativeName>
</protein>
<gene>
    <name evidence="7" type="primary">pgi</name>
    <name evidence="9" type="ORF">SAMN06265368_3856</name>
</gene>
<evidence type="ECO:0000256" key="1">
    <source>
        <dbReference type="ARBA" id="ARBA00004926"/>
    </source>
</evidence>
<feature type="active site" evidence="7">
    <location>
        <position position="380"/>
    </location>
</feature>
<comment type="function">
    <text evidence="7">Catalyzes the reversible isomerization of glucose-6-phosphate to fructose-6-phosphate.</text>
</comment>
<sequence length="540" mass="59827">MASMEVLWGDLLRHRADFDKFHLRSALADDPYRFNRYSIEMEGDLTLDYSRHRISDKTLLLLESLFEQAEVRGRFADMCAGKIINETEHRAVLHTALRGGVDEVSVNGQNVTKDVEEVKQRFLAFASGVRDGTIRSHTDEAFTDVVNVGIGGSDLGPRMVTQALKGWTDGPNAHFVSNVDGAHLGDCLENLNPATTLFLVASKTFTTQETMANARAARNWIVSTLGEDAPGAHFAALSTNADAVQAFGISTERMFEFWDWVGGRYSVWSAIGLPVAIAIGPERFEEFLSGARAMDEHFATAPFRANMPMMMAALSLWYRNIWACGTQAILPYDQRLENFPAFLQQLDMESNGKMVRQNGKPISRPASPVIWGSAGTNGQHAFYQSLHQGADMVPCDFLIAAKPTDASEDQHEMLLANCLAQIEALAFGRSEENVRAQLAAEGMSDDKIDRIAPHRTFAGNRPTSLLLYEQLTPHMLGRLIALYEHKVFAQGVIWGVNSFDQWGVELGKVMANRLLGSIQSGEKGEEDPAVFQRLMSYRAD</sequence>
<dbReference type="InterPro" id="IPR018189">
    <property type="entry name" value="Phosphoglucose_isomerase_CS"/>
</dbReference>
<evidence type="ECO:0000313" key="9">
    <source>
        <dbReference type="EMBL" id="SNZ20746.1"/>
    </source>
</evidence>
<dbReference type="HAMAP" id="MF_00473">
    <property type="entry name" value="G6P_isomerase"/>
    <property type="match status" value="1"/>
</dbReference>
<dbReference type="PRINTS" id="PR00662">
    <property type="entry name" value="G6PISOMERASE"/>
</dbReference>
<keyword evidence="10" id="KW-1185">Reference proteome</keyword>
<evidence type="ECO:0000256" key="5">
    <source>
        <dbReference type="ARBA" id="ARBA00023235"/>
    </source>
</evidence>
<dbReference type="EMBL" id="OBEL01000005">
    <property type="protein sequence ID" value="SNZ20746.1"/>
    <property type="molecule type" value="Genomic_DNA"/>
</dbReference>
<dbReference type="PROSITE" id="PS51463">
    <property type="entry name" value="P_GLUCOSE_ISOMERASE_3"/>
    <property type="match status" value="1"/>
</dbReference>
<dbReference type="PROSITE" id="PS00765">
    <property type="entry name" value="P_GLUCOSE_ISOMERASE_1"/>
    <property type="match status" value="1"/>
</dbReference>
<dbReference type="Proteomes" id="UP000219439">
    <property type="component" value="Unassembled WGS sequence"/>
</dbReference>
<evidence type="ECO:0000313" key="10">
    <source>
        <dbReference type="Proteomes" id="UP000219439"/>
    </source>
</evidence>
<dbReference type="PANTHER" id="PTHR11469">
    <property type="entry name" value="GLUCOSE-6-PHOSPHATE ISOMERASE"/>
    <property type="match status" value="1"/>
</dbReference>
<keyword evidence="7" id="KW-0963">Cytoplasm</keyword>
<dbReference type="GO" id="GO:0004347">
    <property type="term" value="F:glucose-6-phosphate isomerase activity"/>
    <property type="evidence" value="ECO:0007669"/>
    <property type="project" value="UniProtKB-UniRule"/>
</dbReference>
<organism evidence="9 10">
    <name type="scientific">Cohaesibacter gelatinilyticus</name>
    <dbReference type="NCBI Taxonomy" id="372072"/>
    <lineage>
        <taxon>Bacteria</taxon>
        <taxon>Pseudomonadati</taxon>
        <taxon>Pseudomonadota</taxon>
        <taxon>Alphaproteobacteria</taxon>
        <taxon>Hyphomicrobiales</taxon>
        <taxon>Cohaesibacteraceae</taxon>
    </lineage>
</organism>
<dbReference type="CDD" id="cd05016">
    <property type="entry name" value="SIS_PGI_2"/>
    <property type="match status" value="1"/>
</dbReference>
<comment type="catalytic activity">
    <reaction evidence="6 7 8">
        <text>alpha-D-glucose 6-phosphate = beta-D-fructose 6-phosphate</text>
        <dbReference type="Rhea" id="RHEA:11816"/>
        <dbReference type="ChEBI" id="CHEBI:57634"/>
        <dbReference type="ChEBI" id="CHEBI:58225"/>
        <dbReference type="EC" id="5.3.1.9"/>
    </reaction>
</comment>
<name>A0A285PKY1_9HYPH</name>
<feature type="active site" description="Proton donor" evidence="7">
    <location>
        <position position="349"/>
    </location>
</feature>
<dbReference type="GO" id="GO:0097367">
    <property type="term" value="F:carbohydrate derivative binding"/>
    <property type="evidence" value="ECO:0007669"/>
    <property type="project" value="InterPro"/>
</dbReference>
<dbReference type="InterPro" id="IPR001672">
    <property type="entry name" value="G6P_Isomerase"/>
</dbReference>
<dbReference type="InterPro" id="IPR035482">
    <property type="entry name" value="SIS_PGI_2"/>
</dbReference>
<keyword evidence="3 7" id="KW-0312">Gluconeogenesis</keyword>
<evidence type="ECO:0000256" key="6">
    <source>
        <dbReference type="ARBA" id="ARBA00029321"/>
    </source>
</evidence>
<evidence type="ECO:0000256" key="3">
    <source>
        <dbReference type="ARBA" id="ARBA00022432"/>
    </source>
</evidence>
<dbReference type="InterPro" id="IPR035476">
    <property type="entry name" value="SIS_PGI_1"/>
</dbReference>
<dbReference type="GO" id="GO:0006094">
    <property type="term" value="P:gluconeogenesis"/>
    <property type="evidence" value="ECO:0007669"/>
    <property type="project" value="UniProtKB-UniRule"/>
</dbReference>
<evidence type="ECO:0000256" key="2">
    <source>
        <dbReference type="ARBA" id="ARBA00006604"/>
    </source>
</evidence>
<comment type="pathway">
    <text evidence="7">Carbohydrate biosynthesis; gluconeogenesis.</text>
</comment>
<comment type="similarity">
    <text evidence="2 7 8">Belongs to the GPI family.</text>
</comment>
<dbReference type="GO" id="GO:0051156">
    <property type="term" value="P:glucose 6-phosphate metabolic process"/>
    <property type="evidence" value="ECO:0007669"/>
    <property type="project" value="TreeGrafter"/>
</dbReference>
<dbReference type="UniPathway" id="UPA00109">
    <property type="reaction ID" value="UER00181"/>
</dbReference>